<dbReference type="InterPro" id="IPR036427">
    <property type="entry name" value="Bromodomain-like_sf"/>
</dbReference>
<dbReference type="InterPro" id="IPR001487">
    <property type="entry name" value="Bromodomain"/>
</dbReference>
<proteinExistence type="predicted"/>
<dbReference type="GO" id="GO:0006355">
    <property type="term" value="P:regulation of DNA-templated transcription"/>
    <property type="evidence" value="ECO:0007669"/>
    <property type="project" value="TreeGrafter"/>
</dbReference>
<dbReference type="PANTHER" id="PTHR22880">
    <property type="entry name" value="FALZ-RELATED BROMODOMAIN-CONTAINING PROTEINS"/>
    <property type="match status" value="1"/>
</dbReference>
<feature type="compositionally biased region" description="Basic and acidic residues" evidence="3">
    <location>
        <begin position="275"/>
        <end position="287"/>
    </location>
</feature>
<dbReference type="SMART" id="SM00297">
    <property type="entry name" value="BROMO"/>
    <property type="match status" value="1"/>
</dbReference>
<dbReference type="GO" id="GO:0000785">
    <property type="term" value="C:chromatin"/>
    <property type="evidence" value="ECO:0007669"/>
    <property type="project" value="TreeGrafter"/>
</dbReference>
<evidence type="ECO:0000313" key="5">
    <source>
        <dbReference type="Proteomes" id="UP000887575"/>
    </source>
</evidence>
<evidence type="ECO:0000313" key="6">
    <source>
        <dbReference type="WBParaSite" id="MBELARI_LOCUS12705"/>
    </source>
</evidence>
<dbReference type="GO" id="GO:0006338">
    <property type="term" value="P:chromatin remodeling"/>
    <property type="evidence" value="ECO:0007669"/>
    <property type="project" value="TreeGrafter"/>
</dbReference>
<keyword evidence="5" id="KW-1185">Reference proteome</keyword>
<evidence type="ECO:0000256" key="3">
    <source>
        <dbReference type="SAM" id="MobiDB-lite"/>
    </source>
</evidence>
<evidence type="ECO:0000259" key="4">
    <source>
        <dbReference type="PROSITE" id="PS50014"/>
    </source>
</evidence>
<dbReference type="Proteomes" id="UP000887575">
    <property type="component" value="Unassembled WGS sequence"/>
</dbReference>
<dbReference type="InterPro" id="IPR018359">
    <property type="entry name" value="Bromodomain_CS"/>
</dbReference>
<dbReference type="PRINTS" id="PR00503">
    <property type="entry name" value="BROMODOMAIN"/>
</dbReference>
<dbReference type="Pfam" id="PF00439">
    <property type="entry name" value="Bromodomain"/>
    <property type="match status" value="1"/>
</dbReference>
<evidence type="ECO:0000256" key="2">
    <source>
        <dbReference type="PROSITE-ProRule" id="PRU00035"/>
    </source>
</evidence>
<dbReference type="WBParaSite" id="MBELARI_LOCUS12705">
    <property type="protein sequence ID" value="MBELARI_LOCUS12705"/>
    <property type="gene ID" value="MBELARI_LOCUS12705"/>
</dbReference>
<keyword evidence="1 2" id="KW-0103">Bromodomain</keyword>
<feature type="region of interest" description="Disordered" evidence="3">
    <location>
        <begin position="1"/>
        <end position="48"/>
    </location>
</feature>
<feature type="domain" description="Bromo" evidence="4">
    <location>
        <begin position="88"/>
        <end position="160"/>
    </location>
</feature>
<name>A0AAF3EFF1_9BILA</name>
<dbReference type="AlphaFoldDB" id="A0AAF3EFF1"/>
<dbReference type="Gene3D" id="1.20.920.10">
    <property type="entry name" value="Bromodomain-like"/>
    <property type="match status" value="1"/>
</dbReference>
<organism evidence="5 6">
    <name type="scientific">Mesorhabditis belari</name>
    <dbReference type="NCBI Taxonomy" id="2138241"/>
    <lineage>
        <taxon>Eukaryota</taxon>
        <taxon>Metazoa</taxon>
        <taxon>Ecdysozoa</taxon>
        <taxon>Nematoda</taxon>
        <taxon>Chromadorea</taxon>
        <taxon>Rhabditida</taxon>
        <taxon>Rhabditina</taxon>
        <taxon>Rhabditomorpha</taxon>
        <taxon>Rhabditoidea</taxon>
        <taxon>Rhabditidae</taxon>
        <taxon>Mesorhabditinae</taxon>
        <taxon>Mesorhabditis</taxon>
    </lineage>
</organism>
<dbReference type="SUPFAM" id="SSF47370">
    <property type="entry name" value="Bromodomain"/>
    <property type="match status" value="1"/>
</dbReference>
<dbReference type="PROSITE" id="PS00633">
    <property type="entry name" value="BROMODOMAIN_1"/>
    <property type="match status" value="1"/>
</dbReference>
<sequence length="360" mass="40900">MQENEEEKAENDKSSEPFNLVDRSESREEQQIEEFPRSASPINDLWASPLKEPKNGIVERRVCPPEGKPTRQTNQLDYLLHHVIIKALKSRYALEFKYPVNAVRLKLNDYHNVVKRPMDLTTIENRLLNVYYTSANECLRDIETIFENCSLYNSPDNYVSKQAGELRSLIYKLVANMPKEEITQTTTKASRVLKRSFEQMVMVSVEPEPLPPKASSNALKCTKSIAKKSVDDDSIFKLPAYIRRSGNSKSSASPLRKRVRPLVRKTIDVFPQGRNHGDVDKEVEEISKPTSVQKLLPKNKKNSSGADENANETVGDVTQCTLFDSEQGTSKKKHQKPSEDGRTSEKMDSAETKKPLKGSW</sequence>
<evidence type="ECO:0000256" key="1">
    <source>
        <dbReference type="ARBA" id="ARBA00023117"/>
    </source>
</evidence>
<feature type="region of interest" description="Disordered" evidence="3">
    <location>
        <begin position="271"/>
        <end position="360"/>
    </location>
</feature>
<accession>A0AAF3EFF1</accession>
<feature type="compositionally biased region" description="Polar residues" evidence="3">
    <location>
        <begin position="316"/>
        <end position="328"/>
    </location>
</feature>
<dbReference type="InterPro" id="IPR050935">
    <property type="entry name" value="Bromo_chromatin_reader"/>
</dbReference>
<feature type="compositionally biased region" description="Basic and acidic residues" evidence="3">
    <location>
        <begin position="336"/>
        <end position="354"/>
    </location>
</feature>
<feature type="compositionally biased region" description="Basic and acidic residues" evidence="3">
    <location>
        <begin position="22"/>
        <end position="36"/>
    </location>
</feature>
<dbReference type="GO" id="GO:0005634">
    <property type="term" value="C:nucleus"/>
    <property type="evidence" value="ECO:0007669"/>
    <property type="project" value="TreeGrafter"/>
</dbReference>
<reference evidence="6" key="1">
    <citation type="submission" date="2024-02" db="UniProtKB">
        <authorList>
            <consortium name="WormBaseParasite"/>
        </authorList>
    </citation>
    <scope>IDENTIFICATION</scope>
</reference>
<protein>
    <recommendedName>
        <fullName evidence="4">Bromo domain-containing protein</fullName>
    </recommendedName>
</protein>
<dbReference type="PROSITE" id="PS50014">
    <property type="entry name" value="BROMODOMAIN_2"/>
    <property type="match status" value="1"/>
</dbReference>
<dbReference type="PANTHER" id="PTHR22880:SF225">
    <property type="entry name" value="BROMODOMAIN-CONTAINING PROTEIN BET-1-RELATED"/>
    <property type="match status" value="1"/>
</dbReference>